<dbReference type="PANTHER" id="PTHR45648:SF22">
    <property type="entry name" value="GDSL LIPASE_ACYLHYDROLASE FAMILY PROTEIN (AFU_ORTHOLOGUE AFUA_4G14700)"/>
    <property type="match status" value="1"/>
</dbReference>
<dbReference type="PANTHER" id="PTHR45648">
    <property type="entry name" value="GDSL LIPASE/ACYLHYDROLASE FAMILY PROTEIN (AFU_ORTHOLOGUE AFUA_4G14700)"/>
    <property type="match status" value="1"/>
</dbReference>
<dbReference type="SUPFAM" id="SSF52266">
    <property type="entry name" value="SGNH hydrolase"/>
    <property type="match status" value="1"/>
</dbReference>
<reference evidence="4" key="1">
    <citation type="submission" date="2017-01" db="EMBL/GenBank/DDBJ databases">
        <authorList>
            <person name="Wang Y."/>
            <person name="White M."/>
            <person name="Kvist S."/>
            <person name="Moncalvo J.-M."/>
        </authorList>
    </citation>
    <scope>NUCLEOTIDE SEQUENCE [LARGE SCALE GENOMIC DNA]</scope>
    <source>
        <strain evidence="4">COL-18-3</strain>
    </source>
</reference>
<keyword evidence="2" id="KW-0732">Signal</keyword>
<name>A0A1R1PN32_ZANCU</name>
<feature type="signal peptide" evidence="2">
    <location>
        <begin position="1"/>
        <end position="22"/>
    </location>
</feature>
<organism evidence="3 4">
    <name type="scientific">Zancudomyces culisetae</name>
    <name type="common">Gut fungus</name>
    <name type="synonym">Smittium culisetae</name>
    <dbReference type="NCBI Taxonomy" id="1213189"/>
    <lineage>
        <taxon>Eukaryota</taxon>
        <taxon>Fungi</taxon>
        <taxon>Fungi incertae sedis</taxon>
        <taxon>Zoopagomycota</taxon>
        <taxon>Kickxellomycotina</taxon>
        <taxon>Harpellomycetes</taxon>
        <taxon>Harpellales</taxon>
        <taxon>Legeriomycetaceae</taxon>
        <taxon>Zancudomyces</taxon>
    </lineage>
</organism>
<dbReference type="AlphaFoldDB" id="A0A1R1PN32"/>
<dbReference type="EMBL" id="LSSK01000695">
    <property type="protein sequence ID" value="OMH82313.1"/>
    <property type="molecule type" value="Genomic_DNA"/>
</dbReference>
<keyword evidence="1" id="KW-0378">Hydrolase</keyword>
<sequence>MLRCLKVYSIVLLSILITLVQSRRIIVFGDSWSDIGNIEGRSFTIPYWKGRFSNGPVWTEYLAYWRGFALVDYAVAGSVSHHTYFQGVGITYDTSVSSVYQQVDAFLGSFGGRGGISDIYNDIVVIDTGRCDVLYAIDHIINNRIGVGEFAIGFVDRVLEIIRRLRAAGYRRYLVTNIADYLRFPYFRKYSVAERNRIYHLIITINESLNNAIIGLRGDIETGGGYIRIVNLYSITALTSQEGVYRALNFANFRDACYNAPNDVLSSCDGLDGYLYFDDLHLTSRFHGLIGAIAHYTSFYSFGYSENSMIVIIQNYRIASITTHNNFLFIGDGYTTGVLAINAFTTQAAGVNPDATFSAYTNAAAGRDAGYTAFVATFNAIAGSSAAAIGGAVGSGAGVVGMSGVGTGVGAGVGVGAGAGDGVGVGVGAGVGLAGTVEADGRIGAGVIRPVGYYGAYGQDVCRYRIC</sequence>
<dbReference type="InterPro" id="IPR001087">
    <property type="entry name" value="GDSL"/>
</dbReference>
<dbReference type="Pfam" id="PF00657">
    <property type="entry name" value="Lipase_GDSL"/>
    <property type="match status" value="1"/>
</dbReference>
<comment type="caution">
    <text evidence="3">The sequence shown here is derived from an EMBL/GenBank/DDBJ whole genome shotgun (WGS) entry which is preliminary data.</text>
</comment>
<dbReference type="OrthoDB" id="1600564at2759"/>
<accession>A0A1R1PN32</accession>
<proteinExistence type="predicted"/>
<keyword evidence="4" id="KW-1185">Reference proteome</keyword>
<dbReference type="InterPro" id="IPR051058">
    <property type="entry name" value="GDSL_Est/Lipase"/>
</dbReference>
<evidence type="ECO:0000313" key="4">
    <source>
        <dbReference type="Proteomes" id="UP000188320"/>
    </source>
</evidence>
<protein>
    <submittedName>
        <fullName evidence="3">Thermolabile hemolysin</fullName>
    </submittedName>
</protein>
<dbReference type="InterPro" id="IPR036514">
    <property type="entry name" value="SGNH_hydro_sf"/>
</dbReference>
<gene>
    <name evidence="3" type="ORF">AX774_g4213</name>
</gene>
<evidence type="ECO:0000313" key="3">
    <source>
        <dbReference type="EMBL" id="OMH82313.1"/>
    </source>
</evidence>
<evidence type="ECO:0000256" key="2">
    <source>
        <dbReference type="SAM" id="SignalP"/>
    </source>
</evidence>
<dbReference type="GO" id="GO:0016788">
    <property type="term" value="F:hydrolase activity, acting on ester bonds"/>
    <property type="evidence" value="ECO:0007669"/>
    <property type="project" value="InterPro"/>
</dbReference>
<feature type="chain" id="PRO_5012187293" evidence="2">
    <location>
        <begin position="23"/>
        <end position="467"/>
    </location>
</feature>
<dbReference type="Proteomes" id="UP000188320">
    <property type="component" value="Unassembled WGS sequence"/>
</dbReference>
<dbReference type="Gene3D" id="3.40.50.1110">
    <property type="entry name" value="SGNH hydrolase"/>
    <property type="match status" value="1"/>
</dbReference>
<evidence type="ECO:0000256" key="1">
    <source>
        <dbReference type="ARBA" id="ARBA00022801"/>
    </source>
</evidence>